<protein>
    <submittedName>
        <fullName evidence="2">Transposase</fullName>
    </submittedName>
</protein>
<evidence type="ECO:0000313" key="3">
    <source>
        <dbReference type="Proteomes" id="UP000731465"/>
    </source>
</evidence>
<keyword evidence="3" id="KW-1185">Reference proteome</keyword>
<dbReference type="RefSeq" id="WP_219937635.1">
    <property type="nucleotide sequence ID" value="NZ_JAGFNY010000017.1"/>
</dbReference>
<evidence type="ECO:0000259" key="1">
    <source>
        <dbReference type="Pfam" id="PF01609"/>
    </source>
</evidence>
<dbReference type="InterPro" id="IPR012337">
    <property type="entry name" value="RNaseH-like_sf"/>
</dbReference>
<gene>
    <name evidence="2" type="ORF">J5V48_05825</name>
</gene>
<dbReference type="PANTHER" id="PTHR33258">
    <property type="entry name" value="TRANSPOSASE INSL FOR INSERTION SEQUENCE ELEMENT IS186A-RELATED"/>
    <property type="match status" value="1"/>
</dbReference>
<dbReference type="Proteomes" id="UP000731465">
    <property type="component" value="Unassembled WGS sequence"/>
</dbReference>
<feature type="domain" description="Transposase IS4-like" evidence="1">
    <location>
        <begin position="7"/>
        <end position="196"/>
    </location>
</feature>
<evidence type="ECO:0000313" key="2">
    <source>
        <dbReference type="EMBL" id="MBW7570412.1"/>
    </source>
</evidence>
<feature type="non-terminal residue" evidence="2">
    <location>
        <position position="1"/>
    </location>
</feature>
<dbReference type="EMBL" id="JAGFNY010000017">
    <property type="protein sequence ID" value="MBW7570412.1"/>
    <property type="molecule type" value="Genomic_DNA"/>
</dbReference>
<proteinExistence type="predicted"/>
<dbReference type="SUPFAM" id="SSF53098">
    <property type="entry name" value="Ribonuclease H-like"/>
    <property type="match status" value="1"/>
</dbReference>
<sequence>ADGTPPRPGLKLHIAFSLVKQSFVYVEITEAVGSERDSVLVDRFKNSLIICDRGYVDEELEQRINESGILYLIRGKLSTAATIDKAFGDDGKTIPEFKGKRVNKLPSHTCADLNVTFDSGHKSRVIVRYNVNCSDDDKRSILRTNIPRNILGAKQIYLLYRLRWAIELFNKANKRSNCLKSINSANENIILSFILLSLAVSVIKTFTGLKCIIGKGLEWISMLKLHKQNECFETLFKALLYRKLSTVYQIFKELLDDIALLCQRTKPSNRDAVKLKDLPTLVWQIINQPNPSAKIA</sequence>
<accession>A0ABS7DGI6</accession>
<dbReference type="InterPro" id="IPR002559">
    <property type="entry name" value="Transposase_11"/>
</dbReference>
<dbReference type="PANTHER" id="PTHR33258:SF1">
    <property type="entry name" value="TRANSPOSASE INSL FOR INSERTION SEQUENCE ELEMENT IS186A-RELATED"/>
    <property type="match status" value="1"/>
</dbReference>
<name>A0ABS7DGI6_9GAMM</name>
<dbReference type="Pfam" id="PF01609">
    <property type="entry name" value="DDE_Tnp_1"/>
    <property type="match status" value="1"/>
</dbReference>
<comment type="caution">
    <text evidence="2">The sequence shown here is derived from an EMBL/GenBank/DDBJ whole genome shotgun (WGS) entry which is preliminary data.</text>
</comment>
<reference evidence="2 3" key="1">
    <citation type="submission" date="2021-03" db="EMBL/GenBank/DDBJ databases">
        <title>Succinivibrio sp. nov. isolated from feces of cow.</title>
        <authorList>
            <person name="Choi J.-Y."/>
        </authorList>
    </citation>
    <scope>NUCLEOTIDE SEQUENCE [LARGE SCALE GENOMIC DNA]</scope>
    <source>
        <strain evidence="2 3">AGMB01872</strain>
    </source>
</reference>
<organism evidence="2 3">
    <name type="scientific">Succinivibrio faecicola</name>
    <dbReference type="NCBI Taxonomy" id="2820300"/>
    <lineage>
        <taxon>Bacteria</taxon>
        <taxon>Pseudomonadati</taxon>
        <taxon>Pseudomonadota</taxon>
        <taxon>Gammaproteobacteria</taxon>
        <taxon>Aeromonadales</taxon>
        <taxon>Succinivibrionaceae</taxon>
        <taxon>Succinivibrio</taxon>
    </lineage>
</organism>